<evidence type="ECO:0000313" key="1">
    <source>
        <dbReference type="EMBL" id="MBF9239726.1"/>
    </source>
</evidence>
<organism evidence="1 2">
    <name type="scientific">Hymenobacter jeongseonensis</name>
    <dbReference type="NCBI Taxonomy" id="2791027"/>
    <lineage>
        <taxon>Bacteria</taxon>
        <taxon>Pseudomonadati</taxon>
        <taxon>Bacteroidota</taxon>
        <taxon>Cytophagia</taxon>
        <taxon>Cytophagales</taxon>
        <taxon>Hymenobacteraceae</taxon>
        <taxon>Hymenobacter</taxon>
    </lineage>
</organism>
<accession>A0ABS0IN27</accession>
<sequence length="102" mass="10690">MKAARVPAFQTQATAFAALPTDGELDALKQEATSRKLATHTQAVTQQQVVMGIVGTVNDTRSATYKMFGSAGLDSASDARKYKDYAVHDTPAPVVAPVPPAA</sequence>
<gene>
    <name evidence="1" type="ORF">I2I05_20200</name>
</gene>
<name>A0ABS0IN27_9BACT</name>
<dbReference type="Proteomes" id="UP000597617">
    <property type="component" value="Unassembled WGS sequence"/>
</dbReference>
<evidence type="ECO:0000313" key="2">
    <source>
        <dbReference type="Proteomes" id="UP000597617"/>
    </source>
</evidence>
<proteinExistence type="predicted"/>
<protein>
    <submittedName>
        <fullName evidence="1">Uncharacterized protein</fullName>
    </submittedName>
</protein>
<comment type="caution">
    <text evidence="1">The sequence shown here is derived from an EMBL/GenBank/DDBJ whole genome shotgun (WGS) entry which is preliminary data.</text>
</comment>
<dbReference type="EMBL" id="JADQDQ010000016">
    <property type="protein sequence ID" value="MBF9239726.1"/>
    <property type="molecule type" value="Genomic_DNA"/>
</dbReference>
<reference evidence="1 2" key="1">
    <citation type="submission" date="2020-11" db="EMBL/GenBank/DDBJ databases">
        <authorList>
            <person name="Kim M.K."/>
        </authorList>
    </citation>
    <scope>NUCLEOTIDE SEQUENCE [LARGE SCALE GENOMIC DNA]</scope>
    <source>
        <strain evidence="1 2">BT683</strain>
    </source>
</reference>
<dbReference type="RefSeq" id="WP_196284075.1">
    <property type="nucleotide sequence ID" value="NZ_JADQDQ010000016.1"/>
</dbReference>
<keyword evidence="2" id="KW-1185">Reference proteome</keyword>